<dbReference type="CDD" id="cd01076">
    <property type="entry name" value="NAD_bind_1_Glu_DH"/>
    <property type="match status" value="1"/>
</dbReference>
<dbReference type="Pfam" id="PF00208">
    <property type="entry name" value="ELFV_dehydrog"/>
    <property type="match status" value="1"/>
</dbReference>
<dbReference type="InterPro" id="IPR006095">
    <property type="entry name" value="Glu/Leu/Phe/Val/Trp_DH"/>
</dbReference>
<dbReference type="InterPro" id="IPR046346">
    <property type="entry name" value="Aminoacid_DH-like_N_sf"/>
</dbReference>
<evidence type="ECO:0000256" key="1">
    <source>
        <dbReference type="ARBA" id="ARBA00006382"/>
    </source>
</evidence>
<dbReference type="PIRSF" id="PIRSF000185">
    <property type="entry name" value="Glu_DH"/>
    <property type="match status" value="1"/>
</dbReference>
<feature type="region of interest" description="Disordered" evidence="6">
    <location>
        <begin position="1"/>
        <end position="23"/>
    </location>
</feature>
<dbReference type="AlphaFoldDB" id="A0A518BPL7"/>
<accession>A0A518BPL7</accession>
<organism evidence="8 9">
    <name type="scientific">Engelhardtia mirabilis</name>
    <dbReference type="NCBI Taxonomy" id="2528011"/>
    <lineage>
        <taxon>Bacteria</taxon>
        <taxon>Pseudomonadati</taxon>
        <taxon>Planctomycetota</taxon>
        <taxon>Planctomycetia</taxon>
        <taxon>Planctomycetia incertae sedis</taxon>
        <taxon>Engelhardtia</taxon>
    </lineage>
</organism>
<reference evidence="8 9" key="1">
    <citation type="submission" date="2019-02" db="EMBL/GenBank/DDBJ databases">
        <title>Deep-cultivation of Planctomycetes and their phenomic and genomic characterization uncovers novel biology.</title>
        <authorList>
            <person name="Wiegand S."/>
            <person name="Jogler M."/>
            <person name="Boedeker C."/>
            <person name="Pinto D."/>
            <person name="Vollmers J."/>
            <person name="Rivas-Marin E."/>
            <person name="Kohn T."/>
            <person name="Peeters S.H."/>
            <person name="Heuer A."/>
            <person name="Rast P."/>
            <person name="Oberbeckmann S."/>
            <person name="Bunk B."/>
            <person name="Jeske O."/>
            <person name="Meyerdierks A."/>
            <person name="Storesund J.E."/>
            <person name="Kallscheuer N."/>
            <person name="Luecker S."/>
            <person name="Lage O.M."/>
            <person name="Pohl T."/>
            <person name="Merkel B.J."/>
            <person name="Hornburger P."/>
            <person name="Mueller R.-W."/>
            <person name="Bruemmer F."/>
            <person name="Labrenz M."/>
            <person name="Spormann A.M."/>
            <person name="Op den Camp H."/>
            <person name="Overmann J."/>
            <person name="Amann R."/>
            <person name="Jetten M.S.M."/>
            <person name="Mascher T."/>
            <person name="Medema M.H."/>
            <person name="Devos D.P."/>
            <person name="Kaster A.-K."/>
            <person name="Ovreas L."/>
            <person name="Rohde M."/>
            <person name="Galperin M.Y."/>
            <person name="Jogler C."/>
        </authorList>
    </citation>
    <scope>NUCLEOTIDE SEQUENCE [LARGE SCALE GENOMIC DNA]</scope>
    <source>
        <strain evidence="8 9">Pla133</strain>
    </source>
</reference>
<evidence type="ECO:0000256" key="4">
    <source>
        <dbReference type="PIRSR" id="PIRSR000185-3"/>
    </source>
</evidence>
<sequence>MLDFDKGLGSENDLLPSTPPLDEETPFATMMSLFDEAARRLGINPDAYEILRKPDREVACAVPVKLDNGSIAVFDGYRVLHNQGLGPFMGPIRLTPTLKIDDLRALAAWMTWKSAVLNVPFGGAAGGIRINTKRRSVKELEHAVRRYTASMLDYIGPDRDIWTPDIAAEEGVMAWVMDTVSSHHRYTENAVVTGKPKVLSGTRGAKRAVARGLRTILRLAIAEVDADFDKRPRIIIQGAGKVGGNLAQLLHEAGFRVCGISDVQIAIYNEDGLNVPEVLSWRLSHGSLVDCPVEGERISNEELLARPCDVLIPCAVANAINSRNANSVQAKLIIEGAHGPVSARADRILHERGVPVVPDILANAGSVVSNYFEWVQNRQGYSWIEDLVVKRQRRFMTEAWRNVVEYKGTYGVRMRMAAHMLAVQRVSAADALRGVYA</sequence>
<protein>
    <recommendedName>
        <fullName evidence="3">Glutamate dehydrogenase</fullName>
    </recommendedName>
</protein>
<dbReference type="EMBL" id="CP036287">
    <property type="protein sequence ID" value="QDU68918.1"/>
    <property type="molecule type" value="Genomic_DNA"/>
</dbReference>
<feature type="site" description="Important for catalysis" evidence="4">
    <location>
        <position position="165"/>
    </location>
</feature>
<dbReference type="InterPro" id="IPR036291">
    <property type="entry name" value="NAD(P)-bd_dom_sf"/>
</dbReference>
<evidence type="ECO:0000313" key="9">
    <source>
        <dbReference type="Proteomes" id="UP000316921"/>
    </source>
</evidence>
<dbReference type="SMART" id="SM00839">
    <property type="entry name" value="ELFV_dehydrog"/>
    <property type="match status" value="1"/>
</dbReference>
<evidence type="ECO:0000256" key="6">
    <source>
        <dbReference type="SAM" id="MobiDB-lite"/>
    </source>
</evidence>
<dbReference type="Gene3D" id="3.40.50.10860">
    <property type="entry name" value="Leucine Dehydrogenase, chain A, domain 1"/>
    <property type="match status" value="1"/>
</dbReference>
<dbReference type="Proteomes" id="UP000316921">
    <property type="component" value="Chromosome"/>
</dbReference>
<evidence type="ECO:0000256" key="5">
    <source>
        <dbReference type="RuleBase" id="RU004417"/>
    </source>
</evidence>
<dbReference type="GO" id="GO:0004352">
    <property type="term" value="F:glutamate dehydrogenase (NAD+) activity"/>
    <property type="evidence" value="ECO:0007669"/>
    <property type="project" value="TreeGrafter"/>
</dbReference>
<dbReference type="GO" id="GO:0006538">
    <property type="term" value="P:L-glutamate catabolic process"/>
    <property type="evidence" value="ECO:0007669"/>
    <property type="project" value="TreeGrafter"/>
</dbReference>
<dbReference type="PANTHER" id="PTHR11606:SF13">
    <property type="entry name" value="GLUTAMATE DEHYDROGENASE 1, MITOCHONDRIAL"/>
    <property type="match status" value="1"/>
</dbReference>
<dbReference type="RefSeq" id="WP_145068340.1">
    <property type="nucleotide sequence ID" value="NZ_CP036287.1"/>
</dbReference>
<dbReference type="InterPro" id="IPR014362">
    <property type="entry name" value="Glu_DH"/>
</dbReference>
<comment type="similarity">
    <text evidence="1 3 5">Belongs to the Glu/Leu/Phe/Val dehydrogenases family.</text>
</comment>
<dbReference type="PRINTS" id="PR00082">
    <property type="entry name" value="GLFDHDRGNASE"/>
</dbReference>
<dbReference type="Pfam" id="PF02812">
    <property type="entry name" value="ELFV_dehydrog_N"/>
    <property type="match status" value="1"/>
</dbReference>
<keyword evidence="2 3" id="KW-0560">Oxidoreductase</keyword>
<dbReference type="PANTHER" id="PTHR11606">
    <property type="entry name" value="GLUTAMATE DEHYDROGENASE"/>
    <property type="match status" value="1"/>
</dbReference>
<dbReference type="Gene3D" id="3.40.50.720">
    <property type="entry name" value="NAD(P)-binding Rossmann-like Domain"/>
    <property type="match status" value="1"/>
</dbReference>
<dbReference type="KEGG" id="pbap:Pla133_40330"/>
<feature type="domain" description="Glutamate/phenylalanine/leucine/valine/L-tryptophan dehydrogenase C-terminal" evidence="7">
    <location>
        <begin position="205"/>
        <end position="434"/>
    </location>
</feature>
<evidence type="ECO:0000256" key="2">
    <source>
        <dbReference type="ARBA" id="ARBA00023002"/>
    </source>
</evidence>
<name>A0A518BPL7_9BACT</name>
<gene>
    <name evidence="8" type="primary">rocG</name>
    <name evidence="8" type="ORF">Pla133_40330</name>
</gene>
<dbReference type="InterPro" id="IPR006097">
    <property type="entry name" value="Glu/Leu/Phe/Val/Trp_DH_dimer"/>
</dbReference>
<keyword evidence="9" id="KW-1185">Reference proteome</keyword>
<evidence type="ECO:0000259" key="7">
    <source>
        <dbReference type="SMART" id="SM00839"/>
    </source>
</evidence>
<dbReference type="SUPFAM" id="SSF51735">
    <property type="entry name" value="NAD(P)-binding Rossmann-fold domains"/>
    <property type="match status" value="1"/>
</dbReference>
<dbReference type="InterPro" id="IPR006096">
    <property type="entry name" value="Glu/Leu/Phe/Val/Trp_DH_C"/>
</dbReference>
<proteinExistence type="inferred from homology"/>
<evidence type="ECO:0000256" key="3">
    <source>
        <dbReference type="PIRNR" id="PIRNR000185"/>
    </source>
</evidence>
<evidence type="ECO:0000313" key="8">
    <source>
        <dbReference type="EMBL" id="QDU68918.1"/>
    </source>
</evidence>
<dbReference type="InterPro" id="IPR033922">
    <property type="entry name" value="NAD_bind_Glu_DH"/>
</dbReference>
<dbReference type="SUPFAM" id="SSF53223">
    <property type="entry name" value="Aminoacid dehydrogenase-like, N-terminal domain"/>
    <property type="match status" value="1"/>
</dbReference>